<dbReference type="InterPro" id="IPR008949">
    <property type="entry name" value="Isoprenoid_synthase_dom_sf"/>
</dbReference>
<dbReference type="GeneID" id="43671835"/>
<dbReference type="InterPro" id="IPR034686">
    <property type="entry name" value="Terpene_cyclase-like_2"/>
</dbReference>
<reference evidence="5 6" key="1">
    <citation type="submission" date="2019-04" db="EMBL/GenBank/DDBJ databases">
        <authorList>
            <consortium name="DOE Joint Genome Institute"/>
            <person name="Mondo S."/>
            <person name="Kjaerbolling I."/>
            <person name="Vesth T."/>
            <person name="Frisvad J.C."/>
            <person name="Nybo J.L."/>
            <person name="Theobald S."/>
            <person name="Kildgaard S."/>
            <person name="Isbrandt T."/>
            <person name="Kuo A."/>
            <person name="Sato A."/>
            <person name="Lyhne E.K."/>
            <person name="Kogle M.E."/>
            <person name="Wiebenga A."/>
            <person name="Kun R.S."/>
            <person name="Lubbers R.J."/>
            <person name="Makela M.R."/>
            <person name="Barry K."/>
            <person name="Chovatia M."/>
            <person name="Clum A."/>
            <person name="Daum C."/>
            <person name="Haridas S."/>
            <person name="He G."/>
            <person name="LaButti K."/>
            <person name="Lipzen A."/>
            <person name="Riley R."/>
            <person name="Salamov A."/>
            <person name="Simmons B.A."/>
            <person name="Magnuson J.K."/>
            <person name="Henrissat B."/>
            <person name="Mortensen U.H."/>
            <person name="Larsen T.O."/>
            <person name="Devries R.P."/>
            <person name="Grigoriev I.V."/>
            <person name="Machida M."/>
            <person name="Baker S.E."/>
            <person name="Andersen M.R."/>
            <person name="Cantor M.N."/>
            <person name="Hua S.X."/>
        </authorList>
    </citation>
    <scope>NUCLEOTIDE SEQUENCE [LARGE SCALE GENOMIC DNA]</scope>
    <source>
        <strain evidence="5 6">CBS 119388</strain>
    </source>
</reference>
<name>A0A5N7DDJ5_9EURO</name>
<dbReference type="GO" id="GO:0010333">
    <property type="term" value="F:terpene synthase activity"/>
    <property type="evidence" value="ECO:0007669"/>
    <property type="project" value="InterPro"/>
</dbReference>
<dbReference type="Gene3D" id="1.10.600.10">
    <property type="entry name" value="Farnesyl Diphosphate Synthase"/>
    <property type="match status" value="1"/>
</dbReference>
<evidence type="ECO:0000313" key="5">
    <source>
        <dbReference type="EMBL" id="KAE8404309.1"/>
    </source>
</evidence>
<proteinExistence type="inferred from homology"/>
<dbReference type="Proteomes" id="UP000325579">
    <property type="component" value="Unassembled WGS sequence"/>
</dbReference>
<dbReference type="SUPFAM" id="SSF48576">
    <property type="entry name" value="Terpenoid synthases"/>
    <property type="match status" value="1"/>
</dbReference>
<keyword evidence="6" id="KW-1185">Reference proteome</keyword>
<gene>
    <name evidence="5" type="ORF">BDV37DRAFT_282857</name>
</gene>
<dbReference type="GO" id="GO:0008299">
    <property type="term" value="P:isoprenoid biosynthetic process"/>
    <property type="evidence" value="ECO:0007669"/>
    <property type="project" value="UniProtKB-ARBA"/>
</dbReference>
<dbReference type="OrthoDB" id="2861623at2759"/>
<dbReference type="EMBL" id="ML736768">
    <property type="protein sequence ID" value="KAE8404309.1"/>
    <property type="molecule type" value="Genomic_DNA"/>
</dbReference>
<protein>
    <recommendedName>
        <fullName evidence="4">Terpene synthase</fullName>
        <ecNumber evidence="4">4.2.3.-</ecNumber>
    </recommendedName>
</protein>
<dbReference type="EC" id="4.2.3.-" evidence="4"/>
<comment type="similarity">
    <text evidence="2 4">Belongs to the terpene synthase family.</text>
</comment>
<comment type="cofactor">
    <cofactor evidence="1 4">
        <name>Mg(2+)</name>
        <dbReference type="ChEBI" id="CHEBI:18420"/>
    </cofactor>
</comment>
<sequence>MLNWNNSLVDDGRISDKLQKAEFGLFAAILCAEASIEKLCTVAKSFAWYFIWDDIFDCGALKYNSEGAKCYRQASIKYFEHQLLLDRDLPDLSLFPLELQKALLCWDEVGSHIREVCPEETRAILLDRMVEYVASVDNVDSLYNNGTRIPTLQEYWERRECTAGVYPVIATIPFAYGLNITITDVENPYMKKLWRHTSYLVHITNDMFSMRKEIVYHRIQCHDAMQVSYAFAMEEASKFQQVENILLLQPGKTSEVISDAFVRGCKDVVMGLVHWSYSGTRYFQETEIGADHVIRFQIDSSPRYTKETELKATR</sequence>
<evidence type="ECO:0000256" key="3">
    <source>
        <dbReference type="ARBA" id="ARBA00022842"/>
    </source>
</evidence>
<evidence type="ECO:0000313" key="6">
    <source>
        <dbReference type="Proteomes" id="UP000325579"/>
    </source>
</evidence>
<evidence type="ECO:0000256" key="2">
    <source>
        <dbReference type="ARBA" id="ARBA00006333"/>
    </source>
</evidence>
<dbReference type="RefSeq" id="XP_031941628.1">
    <property type="nucleotide sequence ID" value="XM_032087144.1"/>
</dbReference>
<keyword evidence="4" id="KW-0456">Lyase</keyword>
<evidence type="ECO:0000256" key="1">
    <source>
        <dbReference type="ARBA" id="ARBA00001946"/>
    </source>
</evidence>
<organism evidence="5 6">
    <name type="scientific">Aspergillus pseudonomiae</name>
    <dbReference type="NCBI Taxonomy" id="1506151"/>
    <lineage>
        <taxon>Eukaryota</taxon>
        <taxon>Fungi</taxon>
        <taxon>Dikarya</taxon>
        <taxon>Ascomycota</taxon>
        <taxon>Pezizomycotina</taxon>
        <taxon>Eurotiomycetes</taxon>
        <taxon>Eurotiomycetidae</taxon>
        <taxon>Eurotiales</taxon>
        <taxon>Aspergillaceae</taxon>
        <taxon>Aspergillus</taxon>
        <taxon>Aspergillus subgen. Circumdati</taxon>
    </lineage>
</organism>
<keyword evidence="3 4" id="KW-0460">Magnesium</keyword>
<dbReference type="GO" id="GO:0046872">
    <property type="term" value="F:metal ion binding"/>
    <property type="evidence" value="ECO:0007669"/>
    <property type="project" value="UniProtKB-KW"/>
</dbReference>
<dbReference type="AlphaFoldDB" id="A0A5N7DDJ5"/>
<evidence type="ECO:0000256" key="4">
    <source>
        <dbReference type="RuleBase" id="RU366034"/>
    </source>
</evidence>
<dbReference type="SFLD" id="SFLDG01020">
    <property type="entry name" value="Terpene_Cyclase_Like_2"/>
    <property type="match status" value="1"/>
</dbReference>
<dbReference type="PANTHER" id="PTHR35201">
    <property type="entry name" value="TERPENE SYNTHASE"/>
    <property type="match status" value="1"/>
</dbReference>
<accession>A0A5N7DDJ5</accession>
<dbReference type="PANTHER" id="PTHR35201:SF4">
    <property type="entry name" value="BETA-PINACENE SYNTHASE-RELATED"/>
    <property type="match status" value="1"/>
</dbReference>
<keyword evidence="4" id="KW-0479">Metal-binding</keyword>
<dbReference type="Pfam" id="PF19086">
    <property type="entry name" value="Terpene_syn_C_2"/>
    <property type="match status" value="1"/>
</dbReference>
<dbReference type="SFLD" id="SFLDS00005">
    <property type="entry name" value="Isoprenoid_Synthase_Type_I"/>
    <property type="match status" value="1"/>
</dbReference>